<evidence type="ECO:0000256" key="5">
    <source>
        <dbReference type="ARBA" id="ARBA00022617"/>
    </source>
</evidence>
<dbReference type="Proteomes" id="UP001519460">
    <property type="component" value="Unassembled WGS sequence"/>
</dbReference>
<keyword evidence="17" id="KW-1185">Reference proteome</keyword>
<evidence type="ECO:0000256" key="12">
    <source>
        <dbReference type="ARBA" id="ARBA00023136"/>
    </source>
</evidence>
<dbReference type="EMBL" id="JACVVK020000059">
    <property type="protein sequence ID" value="KAK7497332.1"/>
    <property type="molecule type" value="Genomic_DNA"/>
</dbReference>
<evidence type="ECO:0000256" key="8">
    <source>
        <dbReference type="ARBA" id="ARBA00022848"/>
    </source>
</evidence>
<dbReference type="GO" id="GO:0046872">
    <property type="term" value="F:metal ion binding"/>
    <property type="evidence" value="ECO:0007669"/>
    <property type="project" value="UniProtKB-KW"/>
</dbReference>
<gene>
    <name evidence="16" type="ORF">BaRGS_00011376</name>
</gene>
<proteinExistence type="inferred from homology"/>
<keyword evidence="5 13" id="KW-0349">Heme</keyword>
<dbReference type="Gene3D" id="1.10.630.10">
    <property type="entry name" value="Cytochrome P450"/>
    <property type="match status" value="2"/>
</dbReference>
<keyword evidence="11 14" id="KW-0503">Monooxygenase</keyword>
<feature type="region of interest" description="Disordered" evidence="15">
    <location>
        <begin position="128"/>
        <end position="149"/>
    </location>
</feature>
<evidence type="ECO:0000256" key="6">
    <source>
        <dbReference type="ARBA" id="ARBA00022723"/>
    </source>
</evidence>
<evidence type="ECO:0000256" key="2">
    <source>
        <dbReference type="ARBA" id="ARBA00004174"/>
    </source>
</evidence>
<dbReference type="GO" id="GO:0004497">
    <property type="term" value="F:monooxygenase activity"/>
    <property type="evidence" value="ECO:0007669"/>
    <property type="project" value="UniProtKB-KW"/>
</dbReference>
<keyword evidence="9 14" id="KW-0560">Oxidoreductase</keyword>
<keyword evidence="6 13" id="KW-0479">Metal-binding</keyword>
<dbReference type="SUPFAM" id="SSF48264">
    <property type="entry name" value="Cytochrome P450"/>
    <property type="match status" value="2"/>
</dbReference>
<evidence type="ECO:0000256" key="10">
    <source>
        <dbReference type="ARBA" id="ARBA00023004"/>
    </source>
</evidence>
<sequence>MALLTSLLEPTTLLLGSVLALSLLWLKATRRPRGLPPGPGPALPLLGHLHLLEKDIRPVIEKWRRQYGDIISFYMGSQLVVVLNGYDVIKDAFVKHADAFSDRPHMFITDEISKGKVVEGTAQGVAGGSAGAGIGQKRAGREDSGGGRSRFEYDDPTFTSYLRRVDQNVEALTGAGLVTCFPWMRYLPGDLLKFKRTLTNVDAVNEELIKPRVRDHFNSFTDGEASDFIYAYIREMRKREDSAQATTLDDENLITTVGDLFVAGTESTSTAISWAVVLLENYPDAQEKCFQEIQRVIGTARPPSMRDKPDLTYVEATIMEVLRWANIAIFALQHAVPYDVSFRGYTIPKEAMIMPNLESVLQDEQTWGDPLVFRPDRFIGPDGKLTRPDEFIPFGIGRRACLGEPLARMELFLYISTMIQQFQFLPPEPGQPPSLERQFGSVCSPKPFKVRAVPRD</sequence>
<keyword evidence="8" id="KW-0492">Microsome</keyword>
<dbReference type="PRINTS" id="PR00385">
    <property type="entry name" value="P450"/>
</dbReference>
<dbReference type="InterPro" id="IPR050182">
    <property type="entry name" value="Cytochrome_P450_fam2"/>
</dbReference>
<comment type="subcellular location">
    <subcellularLocation>
        <location evidence="3">Endoplasmic reticulum membrane</location>
        <topology evidence="3">Peripheral membrane protein</topology>
    </subcellularLocation>
    <subcellularLocation>
        <location evidence="2">Microsome membrane</location>
        <topology evidence="2">Peripheral membrane protein</topology>
    </subcellularLocation>
</comment>
<keyword evidence="7" id="KW-0256">Endoplasmic reticulum</keyword>
<feature type="compositionally biased region" description="Basic and acidic residues" evidence="15">
    <location>
        <begin position="139"/>
        <end position="149"/>
    </location>
</feature>
<dbReference type="InterPro" id="IPR036396">
    <property type="entry name" value="Cyt_P450_sf"/>
</dbReference>
<evidence type="ECO:0008006" key="18">
    <source>
        <dbReference type="Google" id="ProtNLM"/>
    </source>
</evidence>
<reference evidence="16 17" key="1">
    <citation type="journal article" date="2023" name="Sci. Data">
        <title>Genome assembly of the Korean intertidal mud-creeper Batillaria attramentaria.</title>
        <authorList>
            <person name="Patra A.K."/>
            <person name="Ho P.T."/>
            <person name="Jun S."/>
            <person name="Lee S.J."/>
            <person name="Kim Y."/>
            <person name="Won Y.J."/>
        </authorList>
    </citation>
    <scope>NUCLEOTIDE SEQUENCE [LARGE SCALE GENOMIC DNA]</scope>
    <source>
        <strain evidence="16">Wonlab-2016</strain>
    </source>
</reference>
<keyword evidence="10 13" id="KW-0408">Iron</keyword>
<dbReference type="Pfam" id="PF00067">
    <property type="entry name" value="p450"/>
    <property type="match status" value="2"/>
</dbReference>
<dbReference type="InterPro" id="IPR017972">
    <property type="entry name" value="Cyt_P450_CS"/>
</dbReference>
<dbReference type="GO" id="GO:0005789">
    <property type="term" value="C:endoplasmic reticulum membrane"/>
    <property type="evidence" value="ECO:0007669"/>
    <property type="project" value="UniProtKB-SubCell"/>
</dbReference>
<protein>
    <recommendedName>
        <fullName evidence="18">Cytochrome P450</fullName>
    </recommendedName>
</protein>
<accession>A0ABD0LDF5</accession>
<dbReference type="PRINTS" id="PR00463">
    <property type="entry name" value="EP450I"/>
</dbReference>
<dbReference type="AlphaFoldDB" id="A0ABD0LDF5"/>
<dbReference type="PANTHER" id="PTHR24300">
    <property type="entry name" value="CYTOCHROME P450 508A4-RELATED"/>
    <property type="match status" value="1"/>
</dbReference>
<comment type="similarity">
    <text evidence="4 14">Belongs to the cytochrome P450 family.</text>
</comment>
<dbReference type="PROSITE" id="PS00086">
    <property type="entry name" value="CYTOCHROME_P450"/>
    <property type="match status" value="1"/>
</dbReference>
<dbReference type="PANTHER" id="PTHR24300:SF375">
    <property type="entry name" value="CYTOCHROME P450 FAMILY"/>
    <property type="match status" value="1"/>
</dbReference>
<keyword evidence="12" id="KW-0472">Membrane</keyword>
<evidence type="ECO:0000256" key="1">
    <source>
        <dbReference type="ARBA" id="ARBA00001971"/>
    </source>
</evidence>
<evidence type="ECO:0000256" key="3">
    <source>
        <dbReference type="ARBA" id="ARBA00004406"/>
    </source>
</evidence>
<evidence type="ECO:0000256" key="15">
    <source>
        <dbReference type="SAM" id="MobiDB-lite"/>
    </source>
</evidence>
<evidence type="ECO:0000313" key="16">
    <source>
        <dbReference type="EMBL" id="KAK7497332.1"/>
    </source>
</evidence>
<evidence type="ECO:0000313" key="17">
    <source>
        <dbReference type="Proteomes" id="UP001519460"/>
    </source>
</evidence>
<dbReference type="InterPro" id="IPR001128">
    <property type="entry name" value="Cyt_P450"/>
</dbReference>
<organism evidence="16 17">
    <name type="scientific">Batillaria attramentaria</name>
    <dbReference type="NCBI Taxonomy" id="370345"/>
    <lineage>
        <taxon>Eukaryota</taxon>
        <taxon>Metazoa</taxon>
        <taxon>Spiralia</taxon>
        <taxon>Lophotrochozoa</taxon>
        <taxon>Mollusca</taxon>
        <taxon>Gastropoda</taxon>
        <taxon>Caenogastropoda</taxon>
        <taxon>Sorbeoconcha</taxon>
        <taxon>Cerithioidea</taxon>
        <taxon>Batillariidae</taxon>
        <taxon>Batillaria</taxon>
    </lineage>
</organism>
<feature type="binding site" description="axial binding residue" evidence="13">
    <location>
        <position position="401"/>
    </location>
    <ligand>
        <name>heme</name>
        <dbReference type="ChEBI" id="CHEBI:30413"/>
    </ligand>
    <ligandPart>
        <name>Fe</name>
        <dbReference type="ChEBI" id="CHEBI:18248"/>
    </ligandPart>
</feature>
<evidence type="ECO:0000256" key="11">
    <source>
        <dbReference type="ARBA" id="ARBA00023033"/>
    </source>
</evidence>
<dbReference type="FunFam" id="1.10.630.10:FF:000238">
    <property type="entry name" value="Cytochrome P450 2A6"/>
    <property type="match status" value="1"/>
</dbReference>
<evidence type="ECO:0000256" key="4">
    <source>
        <dbReference type="ARBA" id="ARBA00010617"/>
    </source>
</evidence>
<evidence type="ECO:0000256" key="9">
    <source>
        <dbReference type="ARBA" id="ARBA00023002"/>
    </source>
</evidence>
<evidence type="ECO:0000256" key="7">
    <source>
        <dbReference type="ARBA" id="ARBA00022824"/>
    </source>
</evidence>
<evidence type="ECO:0000256" key="14">
    <source>
        <dbReference type="RuleBase" id="RU000461"/>
    </source>
</evidence>
<dbReference type="InterPro" id="IPR002401">
    <property type="entry name" value="Cyt_P450_E_grp-I"/>
</dbReference>
<comment type="cofactor">
    <cofactor evidence="1 13">
        <name>heme</name>
        <dbReference type="ChEBI" id="CHEBI:30413"/>
    </cofactor>
</comment>
<evidence type="ECO:0000256" key="13">
    <source>
        <dbReference type="PIRSR" id="PIRSR602401-1"/>
    </source>
</evidence>
<name>A0ABD0LDF5_9CAEN</name>
<comment type="caution">
    <text evidence="16">The sequence shown here is derived from an EMBL/GenBank/DDBJ whole genome shotgun (WGS) entry which is preliminary data.</text>
</comment>